<evidence type="ECO:0000256" key="12">
    <source>
        <dbReference type="SAM" id="SignalP"/>
    </source>
</evidence>
<keyword evidence="7" id="KW-0560">Oxidoreductase</keyword>
<comment type="caution">
    <text evidence="14">The sequence shown here is derived from an EMBL/GenBank/DDBJ whole genome shotgun (WGS) entry which is preliminary data.</text>
</comment>
<comment type="catalytic activity">
    <reaction evidence="11">
        <text>protochlorophyllide a + NADP(+) = 3,8-divinyl protochlorophyllide a + NADPH + H(+)</text>
        <dbReference type="Rhea" id="RHEA:48884"/>
        <dbReference type="ChEBI" id="CHEBI:15378"/>
        <dbReference type="ChEBI" id="CHEBI:57783"/>
        <dbReference type="ChEBI" id="CHEBI:58349"/>
        <dbReference type="ChEBI" id="CHEBI:58632"/>
        <dbReference type="ChEBI" id="CHEBI:83350"/>
        <dbReference type="EC" id="1.3.1.75"/>
    </reaction>
</comment>
<evidence type="ECO:0000256" key="7">
    <source>
        <dbReference type="ARBA" id="ARBA00023002"/>
    </source>
</evidence>
<dbReference type="Proteomes" id="UP001530400">
    <property type="component" value="Unassembled WGS sequence"/>
</dbReference>
<dbReference type="SUPFAM" id="SSF51735">
    <property type="entry name" value="NAD(P)-binding Rossmann-fold domains"/>
    <property type="match status" value="1"/>
</dbReference>
<name>A0ABD3QB53_9STRA</name>
<organism evidence="14 15">
    <name type="scientific">Cyclotella atomus</name>
    <dbReference type="NCBI Taxonomy" id="382360"/>
    <lineage>
        <taxon>Eukaryota</taxon>
        <taxon>Sar</taxon>
        <taxon>Stramenopiles</taxon>
        <taxon>Ochrophyta</taxon>
        <taxon>Bacillariophyta</taxon>
        <taxon>Coscinodiscophyceae</taxon>
        <taxon>Thalassiosirophycidae</taxon>
        <taxon>Stephanodiscales</taxon>
        <taxon>Stephanodiscaceae</taxon>
        <taxon>Cyclotella</taxon>
    </lineage>
</organism>
<dbReference type="InterPro" id="IPR044201">
    <property type="entry name" value="DVR-like"/>
</dbReference>
<dbReference type="EC" id="1.3.1.75" evidence="9"/>
<keyword evidence="3" id="KW-0150">Chloroplast</keyword>
<proteinExistence type="predicted"/>
<feature type="signal peptide" evidence="12">
    <location>
        <begin position="1"/>
        <end position="23"/>
    </location>
</feature>
<evidence type="ECO:0000313" key="14">
    <source>
        <dbReference type="EMBL" id="KAL3797562.1"/>
    </source>
</evidence>
<dbReference type="GO" id="GO:0009507">
    <property type="term" value="C:chloroplast"/>
    <property type="evidence" value="ECO:0007669"/>
    <property type="project" value="UniProtKB-SubCell"/>
</dbReference>
<comment type="pathway">
    <text evidence="2">Porphyrin-containing compound metabolism; chlorophyll biosynthesis.</text>
</comment>
<evidence type="ECO:0000256" key="11">
    <source>
        <dbReference type="ARBA" id="ARBA00049498"/>
    </source>
</evidence>
<dbReference type="GO" id="GO:0015995">
    <property type="term" value="P:chlorophyll biosynthetic process"/>
    <property type="evidence" value="ECO:0007669"/>
    <property type="project" value="UniProtKB-KW"/>
</dbReference>
<reference evidence="14 15" key="1">
    <citation type="submission" date="2024-10" db="EMBL/GenBank/DDBJ databases">
        <title>Updated reference genomes for cyclostephanoid diatoms.</title>
        <authorList>
            <person name="Roberts W.R."/>
            <person name="Alverson A.J."/>
        </authorList>
    </citation>
    <scope>NUCLEOTIDE SEQUENCE [LARGE SCALE GENOMIC DNA]</scope>
    <source>
        <strain evidence="14 15">AJA010-31</strain>
    </source>
</reference>
<protein>
    <recommendedName>
        <fullName evidence="10">Divinyl chlorophyllide a 8-vinyl-reductase, chloroplastic</fullName>
        <ecNumber evidence="9">1.3.1.75</ecNumber>
    </recommendedName>
</protein>
<dbReference type="PANTHER" id="PTHR47378">
    <property type="entry name" value="DIVINYL CHLOROPHYLLIDE A 8-VINYL-REDUCTASE, CHLOROPLASTIC"/>
    <property type="match status" value="1"/>
</dbReference>
<evidence type="ECO:0000256" key="2">
    <source>
        <dbReference type="ARBA" id="ARBA00005173"/>
    </source>
</evidence>
<evidence type="ECO:0000256" key="9">
    <source>
        <dbReference type="ARBA" id="ARBA00024059"/>
    </source>
</evidence>
<evidence type="ECO:0000313" key="15">
    <source>
        <dbReference type="Proteomes" id="UP001530400"/>
    </source>
</evidence>
<keyword evidence="4" id="KW-0934">Plastid</keyword>
<keyword evidence="12" id="KW-0732">Signal</keyword>
<dbReference type="Pfam" id="PF13460">
    <property type="entry name" value="NAD_binding_10"/>
    <property type="match status" value="1"/>
</dbReference>
<accession>A0ABD3QB53</accession>
<keyword evidence="5" id="KW-0521">NADP</keyword>
<sequence length="460" mass="50221">MPPMISTHISCLVLSSVLLLANAFTQHFSTGINFPSQPHKAATTARYSTITYQDATKNDLQISPSENKPGLGKVAIIAGATGYIGRAVVRECVARGYHTVSLVRNVTYALTDDALSGSSLVMCDVGNEDELNTIVQDIAGGKHLLESSIVTKPPPIDLMVSCLASASGIESEVYAIDYAATLSFLNAGRANQARHFVLLSAFCCRNPLLKLQQAKLKFEAKLAEQQDMTYSIVRPTAFFKSVSGQFESILKGNSYVLFGDGTVTHCNPICERDLATYMCDSALESFEKERWGKVLNIGGPDEPLSNRKLAEMMFESIGKKPKFVYVPTEIFDVSIGMIEWIAKNFPSEKWEDVLETAKIGKYYAVEDMLTTKEVEKFGERKMMDHFEQIAKDGQDPFTPVRATAIISQTLEALPVLSVSLPIGLGLASKPDLVQNVVASSPLANVPLLVANLMDGSLWLN</sequence>
<gene>
    <name evidence="14" type="ORF">ACHAWO_012576</name>
</gene>
<keyword evidence="15" id="KW-1185">Reference proteome</keyword>
<feature type="chain" id="PRO_5044821955" description="Divinyl chlorophyllide a 8-vinyl-reductase, chloroplastic" evidence="12">
    <location>
        <begin position="24"/>
        <end position="460"/>
    </location>
</feature>
<keyword evidence="8" id="KW-0149">Chlorophyll biosynthesis</keyword>
<feature type="domain" description="NAD(P)-binding" evidence="13">
    <location>
        <begin position="79"/>
        <end position="252"/>
    </location>
</feature>
<dbReference type="PANTHER" id="PTHR47378:SF1">
    <property type="entry name" value="DIVINYL CHLOROPHYLLIDE A 8-VINYL-REDUCTASE, CHLOROPLASTIC"/>
    <property type="match status" value="1"/>
</dbReference>
<evidence type="ECO:0000256" key="6">
    <source>
        <dbReference type="ARBA" id="ARBA00022946"/>
    </source>
</evidence>
<evidence type="ECO:0000256" key="10">
    <source>
        <dbReference type="ARBA" id="ARBA00024089"/>
    </source>
</evidence>
<dbReference type="Gene3D" id="3.40.50.720">
    <property type="entry name" value="NAD(P)-binding Rossmann-like Domain"/>
    <property type="match status" value="1"/>
</dbReference>
<comment type="subcellular location">
    <subcellularLocation>
        <location evidence="1">Plastid</location>
        <location evidence="1">Chloroplast</location>
    </subcellularLocation>
</comment>
<dbReference type="GO" id="GO:0033728">
    <property type="term" value="F:3,8-divinyl protochlorophyllide a 8-vinyl-reductase (NADPH) activity"/>
    <property type="evidence" value="ECO:0007669"/>
    <property type="project" value="UniProtKB-EC"/>
</dbReference>
<dbReference type="InterPro" id="IPR016040">
    <property type="entry name" value="NAD(P)-bd_dom"/>
</dbReference>
<evidence type="ECO:0000256" key="5">
    <source>
        <dbReference type="ARBA" id="ARBA00022857"/>
    </source>
</evidence>
<evidence type="ECO:0000259" key="13">
    <source>
        <dbReference type="Pfam" id="PF13460"/>
    </source>
</evidence>
<evidence type="ECO:0000256" key="4">
    <source>
        <dbReference type="ARBA" id="ARBA00022640"/>
    </source>
</evidence>
<dbReference type="EMBL" id="JALLPJ020000250">
    <property type="protein sequence ID" value="KAL3797562.1"/>
    <property type="molecule type" value="Genomic_DNA"/>
</dbReference>
<evidence type="ECO:0000256" key="1">
    <source>
        <dbReference type="ARBA" id="ARBA00004229"/>
    </source>
</evidence>
<keyword evidence="6" id="KW-0809">Transit peptide</keyword>
<evidence type="ECO:0000256" key="8">
    <source>
        <dbReference type="ARBA" id="ARBA00023171"/>
    </source>
</evidence>
<dbReference type="InterPro" id="IPR036291">
    <property type="entry name" value="NAD(P)-bd_dom_sf"/>
</dbReference>
<dbReference type="AlphaFoldDB" id="A0ABD3QB53"/>
<evidence type="ECO:0000256" key="3">
    <source>
        <dbReference type="ARBA" id="ARBA00022528"/>
    </source>
</evidence>